<evidence type="ECO:0000313" key="2">
    <source>
        <dbReference type="Proteomes" id="UP000295689"/>
    </source>
</evidence>
<accession>A0A4R2BG40</accession>
<dbReference type="EMBL" id="SLVV01000005">
    <property type="protein sequence ID" value="TCN25473.1"/>
    <property type="molecule type" value="Genomic_DNA"/>
</dbReference>
<name>A0A4R2BG40_9BACI</name>
<proteinExistence type="predicted"/>
<keyword evidence="2" id="KW-1185">Reference proteome</keyword>
<sequence>MELRIITHSGNVYNAEVETFDAIQINDLLNDNQINTVAFGELILSRIDVKAVIPVVPTLEVLSEV</sequence>
<dbReference type="RefSeq" id="WP_132005229.1">
    <property type="nucleotide sequence ID" value="NZ_JABUHM010000003.1"/>
</dbReference>
<evidence type="ECO:0000313" key="1">
    <source>
        <dbReference type="EMBL" id="TCN25473.1"/>
    </source>
</evidence>
<organism evidence="1 2">
    <name type="scientific">Mesobacillus foraminis</name>
    <dbReference type="NCBI Taxonomy" id="279826"/>
    <lineage>
        <taxon>Bacteria</taxon>
        <taxon>Bacillati</taxon>
        <taxon>Bacillota</taxon>
        <taxon>Bacilli</taxon>
        <taxon>Bacillales</taxon>
        <taxon>Bacillaceae</taxon>
        <taxon>Mesobacillus</taxon>
    </lineage>
</organism>
<dbReference type="AlphaFoldDB" id="A0A4R2BG40"/>
<gene>
    <name evidence="1" type="ORF">EV146_105130</name>
</gene>
<comment type="caution">
    <text evidence="1">The sequence shown here is derived from an EMBL/GenBank/DDBJ whole genome shotgun (WGS) entry which is preliminary data.</text>
</comment>
<reference evidence="1 2" key="1">
    <citation type="journal article" date="2015" name="Stand. Genomic Sci.">
        <title>Genomic Encyclopedia of Bacterial and Archaeal Type Strains, Phase III: the genomes of soil and plant-associated and newly described type strains.</title>
        <authorList>
            <person name="Whitman W.B."/>
            <person name="Woyke T."/>
            <person name="Klenk H.P."/>
            <person name="Zhou Y."/>
            <person name="Lilburn T.G."/>
            <person name="Beck B.J."/>
            <person name="De Vos P."/>
            <person name="Vandamme P."/>
            <person name="Eisen J.A."/>
            <person name="Garrity G."/>
            <person name="Hugenholtz P."/>
            <person name="Kyrpides N.C."/>
        </authorList>
    </citation>
    <scope>NUCLEOTIDE SEQUENCE [LARGE SCALE GENOMIC DNA]</scope>
    <source>
        <strain evidence="1 2">CV53</strain>
    </source>
</reference>
<protein>
    <submittedName>
        <fullName evidence="1">Uncharacterized protein</fullName>
    </submittedName>
</protein>
<dbReference type="Proteomes" id="UP000295689">
    <property type="component" value="Unassembled WGS sequence"/>
</dbReference>